<dbReference type="GO" id="GO:0052855">
    <property type="term" value="F:ADP-dependent NAD(P)H-hydrate dehydratase activity"/>
    <property type="evidence" value="ECO:0007669"/>
    <property type="project" value="UniProtKB-UniRule"/>
</dbReference>
<comment type="catalytic activity">
    <reaction evidence="1 18 19">
        <text>(6R)-NADHX = (6S)-NADHX</text>
        <dbReference type="Rhea" id="RHEA:32215"/>
        <dbReference type="ChEBI" id="CHEBI:64074"/>
        <dbReference type="ChEBI" id="CHEBI:64075"/>
        <dbReference type="EC" id="5.1.99.6"/>
    </reaction>
</comment>
<feature type="binding site" evidence="18">
    <location>
        <position position="59"/>
    </location>
    <ligand>
        <name>K(+)</name>
        <dbReference type="ChEBI" id="CHEBI:29103"/>
    </ligand>
</feature>
<comment type="cofactor">
    <cofactor evidence="17">
        <name>Mg(2+)</name>
        <dbReference type="ChEBI" id="CHEBI:18420"/>
    </cofactor>
</comment>
<dbReference type="PROSITE" id="PS51383">
    <property type="entry name" value="YJEF_C_3"/>
    <property type="match status" value="1"/>
</dbReference>
<evidence type="ECO:0000256" key="14">
    <source>
        <dbReference type="ARBA" id="ARBA00025153"/>
    </source>
</evidence>
<evidence type="ECO:0000256" key="19">
    <source>
        <dbReference type="PIRNR" id="PIRNR017184"/>
    </source>
</evidence>
<evidence type="ECO:0000256" key="3">
    <source>
        <dbReference type="ARBA" id="ARBA00006001"/>
    </source>
</evidence>
<dbReference type="Gene3D" id="3.40.1190.20">
    <property type="match status" value="1"/>
</dbReference>
<dbReference type="GO" id="GO:0046496">
    <property type="term" value="P:nicotinamide nucleotide metabolic process"/>
    <property type="evidence" value="ECO:0007669"/>
    <property type="project" value="UniProtKB-UniRule"/>
</dbReference>
<keyword evidence="8 17" id="KW-0521">NADP</keyword>
<evidence type="ECO:0000313" key="23">
    <source>
        <dbReference type="Proteomes" id="UP000031408"/>
    </source>
</evidence>
<proteinExistence type="inferred from homology"/>
<gene>
    <name evidence="17" type="primary">nnrD</name>
    <name evidence="18" type="synonym">nnrE</name>
    <name evidence="22" type="ORF">OI18_15575</name>
</gene>
<keyword evidence="10 17" id="KW-0520">NAD</keyword>
<feature type="binding site" evidence="18">
    <location>
        <begin position="130"/>
        <end position="136"/>
    </location>
    <ligand>
        <name>(6S)-NADPHX</name>
        <dbReference type="ChEBI" id="CHEBI:64076"/>
    </ligand>
</feature>
<feature type="binding site" evidence="17">
    <location>
        <position position="449"/>
    </location>
    <ligand>
        <name>AMP</name>
        <dbReference type="ChEBI" id="CHEBI:456215"/>
    </ligand>
</feature>
<evidence type="ECO:0000256" key="11">
    <source>
        <dbReference type="ARBA" id="ARBA00023235"/>
    </source>
</evidence>
<evidence type="ECO:0000256" key="4">
    <source>
        <dbReference type="ARBA" id="ARBA00009524"/>
    </source>
</evidence>
<dbReference type="PANTHER" id="PTHR12592:SF0">
    <property type="entry name" value="ATP-DEPENDENT (S)-NAD(P)H-HYDRATE DEHYDRATASE"/>
    <property type="match status" value="1"/>
</dbReference>
<comment type="cofactor">
    <cofactor evidence="18 19">
        <name>K(+)</name>
        <dbReference type="ChEBI" id="CHEBI:29103"/>
    </cofactor>
    <text evidence="18 19">Binds 1 potassium ion per subunit.</text>
</comment>
<comment type="similarity">
    <text evidence="3 19">In the N-terminal section; belongs to the NnrE/AIBP family.</text>
</comment>
<evidence type="ECO:0000256" key="6">
    <source>
        <dbReference type="ARBA" id="ARBA00022741"/>
    </source>
</evidence>
<keyword evidence="13" id="KW-0511">Multifunctional enzyme</keyword>
<dbReference type="SUPFAM" id="SSF64153">
    <property type="entry name" value="YjeF N-terminal domain-like"/>
    <property type="match status" value="1"/>
</dbReference>
<keyword evidence="23" id="KW-1185">Reference proteome</keyword>
<dbReference type="InterPro" id="IPR000631">
    <property type="entry name" value="CARKD"/>
</dbReference>
<comment type="similarity">
    <text evidence="17">Belongs to the NnrD/CARKD family.</text>
</comment>
<keyword evidence="6 17" id="KW-0547">Nucleotide-binding</keyword>
<keyword evidence="12 17" id="KW-0456">Lyase</keyword>
<feature type="binding site" evidence="18">
    <location>
        <begin position="58"/>
        <end position="62"/>
    </location>
    <ligand>
        <name>(6S)-NADPHX</name>
        <dbReference type="ChEBI" id="CHEBI:64076"/>
    </ligand>
</feature>
<comment type="similarity">
    <text evidence="4 19">In the C-terminal section; belongs to the NnrD/CARKD family.</text>
</comment>
<comment type="function">
    <text evidence="14 19">Bifunctional enzyme that catalyzes the epimerization of the S- and R-forms of NAD(P)HX and the dehydration of the S-form of NAD(P)HX at the expense of ADP, which is converted to AMP. This allows the repair of both epimers of NAD(P)HX, a damaged form of NAD(P)H that is a result of enzymatic or heat-dependent hydration.</text>
</comment>
<comment type="catalytic activity">
    <reaction evidence="16 17 19">
        <text>(6S)-NADPHX + ADP = AMP + phosphate + NADPH + H(+)</text>
        <dbReference type="Rhea" id="RHEA:32235"/>
        <dbReference type="ChEBI" id="CHEBI:15378"/>
        <dbReference type="ChEBI" id="CHEBI:43474"/>
        <dbReference type="ChEBI" id="CHEBI:57783"/>
        <dbReference type="ChEBI" id="CHEBI:64076"/>
        <dbReference type="ChEBI" id="CHEBI:456215"/>
        <dbReference type="ChEBI" id="CHEBI:456216"/>
        <dbReference type="EC" id="4.2.1.136"/>
    </reaction>
</comment>
<dbReference type="GO" id="GO:0110051">
    <property type="term" value="P:metabolite repair"/>
    <property type="evidence" value="ECO:0007669"/>
    <property type="project" value="TreeGrafter"/>
</dbReference>
<feature type="binding site" evidence="17">
    <location>
        <position position="261"/>
    </location>
    <ligand>
        <name>(6S)-NADPHX</name>
        <dbReference type="ChEBI" id="CHEBI:64076"/>
    </ligand>
</feature>
<evidence type="ECO:0000256" key="13">
    <source>
        <dbReference type="ARBA" id="ARBA00023268"/>
    </source>
</evidence>
<dbReference type="NCBIfam" id="TIGR00197">
    <property type="entry name" value="yjeF_nterm"/>
    <property type="match status" value="1"/>
</dbReference>
<feature type="domain" description="YjeF C-terminal" evidence="20">
    <location>
        <begin position="226"/>
        <end position="509"/>
    </location>
</feature>
<evidence type="ECO:0000256" key="15">
    <source>
        <dbReference type="ARBA" id="ARBA00048238"/>
    </source>
</evidence>
<evidence type="ECO:0000259" key="20">
    <source>
        <dbReference type="PROSITE" id="PS51383"/>
    </source>
</evidence>
<comment type="function">
    <text evidence="17">Catalyzes the dehydration of the S-form of NAD(P)HX at the expense of ADP, which is converted to AMP. Together with NAD(P)HX epimerase, which catalyzes the epimerization of the S- and R-forms, the enzyme allows the repair of both epimers of NAD(P)HX, a damaged form of NAD(P)H that is a result of enzymatic or heat-dependent hydration.</text>
</comment>
<comment type="similarity">
    <text evidence="18">Belongs to the NnrE/AIBP family.</text>
</comment>
<evidence type="ECO:0000256" key="17">
    <source>
        <dbReference type="HAMAP-Rule" id="MF_01965"/>
    </source>
</evidence>
<dbReference type="AlphaFoldDB" id="A0A0C1ITK5"/>
<comment type="caution">
    <text evidence="18">Lacks conserved residue(s) required for the propagation of feature annotation.</text>
</comment>
<dbReference type="PIRSF" id="PIRSF017184">
    <property type="entry name" value="Nnr"/>
    <property type="match status" value="1"/>
</dbReference>
<dbReference type="InterPro" id="IPR004443">
    <property type="entry name" value="YjeF_N_dom"/>
</dbReference>
<evidence type="ECO:0000256" key="10">
    <source>
        <dbReference type="ARBA" id="ARBA00023027"/>
    </source>
</evidence>
<keyword evidence="5 18" id="KW-0479">Metal-binding</keyword>
<comment type="catalytic activity">
    <reaction evidence="2 18 19">
        <text>(6R)-NADPHX = (6S)-NADPHX</text>
        <dbReference type="Rhea" id="RHEA:32227"/>
        <dbReference type="ChEBI" id="CHEBI:64076"/>
        <dbReference type="ChEBI" id="CHEBI:64077"/>
        <dbReference type="EC" id="5.1.99.6"/>
    </reaction>
</comment>
<feature type="domain" description="YjeF N-terminal" evidence="21">
    <location>
        <begin position="9"/>
        <end position="216"/>
    </location>
</feature>
<dbReference type="SUPFAM" id="SSF53613">
    <property type="entry name" value="Ribokinase-like"/>
    <property type="match status" value="1"/>
</dbReference>
<feature type="binding site" evidence="17">
    <location>
        <begin position="420"/>
        <end position="424"/>
    </location>
    <ligand>
        <name>AMP</name>
        <dbReference type="ChEBI" id="CHEBI:456215"/>
    </ligand>
</feature>
<evidence type="ECO:0000259" key="21">
    <source>
        <dbReference type="PROSITE" id="PS51385"/>
    </source>
</evidence>
<dbReference type="OrthoDB" id="9806925at2"/>
<evidence type="ECO:0000256" key="12">
    <source>
        <dbReference type="ARBA" id="ARBA00023239"/>
    </source>
</evidence>
<keyword evidence="11 18" id="KW-0413">Isomerase</keyword>
<organism evidence="22 23">
    <name type="scientific">Flavihumibacter solisilvae</name>
    <dbReference type="NCBI Taxonomy" id="1349421"/>
    <lineage>
        <taxon>Bacteria</taxon>
        <taxon>Pseudomonadati</taxon>
        <taxon>Bacteroidota</taxon>
        <taxon>Chitinophagia</taxon>
        <taxon>Chitinophagales</taxon>
        <taxon>Chitinophagaceae</taxon>
        <taxon>Flavihumibacter</taxon>
    </lineage>
</organism>
<dbReference type="InterPro" id="IPR030677">
    <property type="entry name" value="Nnr"/>
</dbReference>
<feature type="binding site" evidence="17">
    <location>
        <position position="385"/>
    </location>
    <ligand>
        <name>(6S)-NADPHX</name>
        <dbReference type="ChEBI" id="CHEBI:64076"/>
    </ligand>
</feature>
<dbReference type="NCBIfam" id="TIGR00196">
    <property type="entry name" value="yjeF_cterm"/>
    <property type="match status" value="1"/>
</dbReference>
<feature type="binding site" evidence="18">
    <location>
        <position position="159"/>
    </location>
    <ligand>
        <name>(6S)-NADPHX</name>
        <dbReference type="ChEBI" id="CHEBI:64076"/>
    </ligand>
</feature>
<dbReference type="PANTHER" id="PTHR12592">
    <property type="entry name" value="ATP-DEPENDENT (S)-NAD(P)H-HYDRATE DEHYDRATASE FAMILY MEMBER"/>
    <property type="match status" value="1"/>
</dbReference>
<dbReference type="PROSITE" id="PS51385">
    <property type="entry name" value="YJEF_N"/>
    <property type="match status" value="1"/>
</dbReference>
<comment type="caution">
    <text evidence="22">The sequence shown here is derived from an EMBL/GenBank/DDBJ whole genome shotgun (WGS) entry which is preliminary data.</text>
</comment>
<dbReference type="InterPro" id="IPR017953">
    <property type="entry name" value="Carbohydrate_kinase_pred_CS"/>
</dbReference>
<dbReference type="EMBL" id="JSVC01000017">
    <property type="protein sequence ID" value="KIC93784.1"/>
    <property type="molecule type" value="Genomic_DNA"/>
</dbReference>
<dbReference type="HAMAP" id="MF_01966">
    <property type="entry name" value="NADHX_epimerase"/>
    <property type="match status" value="1"/>
</dbReference>
<evidence type="ECO:0000256" key="2">
    <source>
        <dbReference type="ARBA" id="ARBA00000909"/>
    </source>
</evidence>
<comment type="function">
    <text evidence="18">Catalyzes the epimerization of the S- and R-forms of NAD(P)HX, a damaged form of NAD(P)H that is a result of enzymatic or heat-dependent hydration. This is a prerequisite for the S-specific NAD(P)H-hydrate dehydratase to allow the repair of both epimers of NAD(P)HX.</text>
</comment>
<evidence type="ECO:0000256" key="18">
    <source>
        <dbReference type="HAMAP-Rule" id="MF_01966"/>
    </source>
</evidence>
<dbReference type="STRING" id="1349421.OI18_15575"/>
<dbReference type="Gene3D" id="3.40.50.10260">
    <property type="entry name" value="YjeF N-terminal domain"/>
    <property type="match status" value="1"/>
</dbReference>
<dbReference type="Pfam" id="PF03853">
    <property type="entry name" value="YjeF_N"/>
    <property type="match status" value="1"/>
</dbReference>
<feature type="binding site" evidence="17">
    <location>
        <position position="450"/>
    </location>
    <ligand>
        <name>(6S)-NADPHX</name>
        <dbReference type="ChEBI" id="CHEBI:64076"/>
    </ligand>
</feature>
<dbReference type="InterPro" id="IPR036652">
    <property type="entry name" value="YjeF_N_dom_sf"/>
</dbReference>
<dbReference type="Proteomes" id="UP000031408">
    <property type="component" value="Unassembled WGS sequence"/>
</dbReference>
<evidence type="ECO:0000313" key="22">
    <source>
        <dbReference type="EMBL" id="KIC93784.1"/>
    </source>
</evidence>
<evidence type="ECO:0000256" key="5">
    <source>
        <dbReference type="ARBA" id="ARBA00022723"/>
    </source>
</evidence>
<dbReference type="GO" id="GO:0046872">
    <property type="term" value="F:metal ion binding"/>
    <property type="evidence" value="ECO:0007669"/>
    <property type="project" value="UniProtKB-UniRule"/>
</dbReference>
<evidence type="ECO:0000256" key="1">
    <source>
        <dbReference type="ARBA" id="ARBA00000013"/>
    </source>
</evidence>
<dbReference type="EC" id="5.1.99.6" evidence="19"/>
<comment type="catalytic activity">
    <reaction evidence="15 17 19">
        <text>(6S)-NADHX + ADP = AMP + phosphate + NADH + H(+)</text>
        <dbReference type="Rhea" id="RHEA:32223"/>
        <dbReference type="ChEBI" id="CHEBI:15378"/>
        <dbReference type="ChEBI" id="CHEBI:43474"/>
        <dbReference type="ChEBI" id="CHEBI:57945"/>
        <dbReference type="ChEBI" id="CHEBI:64074"/>
        <dbReference type="ChEBI" id="CHEBI:456215"/>
        <dbReference type="ChEBI" id="CHEBI:456216"/>
        <dbReference type="EC" id="4.2.1.136"/>
    </reaction>
</comment>
<dbReference type="CDD" id="cd01171">
    <property type="entry name" value="YXKO-related"/>
    <property type="match status" value="1"/>
</dbReference>
<dbReference type="GO" id="GO:0005524">
    <property type="term" value="F:ATP binding"/>
    <property type="evidence" value="ECO:0007669"/>
    <property type="project" value="UniProtKB-UniRule"/>
</dbReference>
<dbReference type="InterPro" id="IPR029056">
    <property type="entry name" value="Ribokinase-like"/>
</dbReference>
<keyword evidence="9 18" id="KW-0630">Potassium</keyword>
<dbReference type="PROSITE" id="PS01050">
    <property type="entry name" value="YJEF_C_2"/>
    <property type="match status" value="1"/>
</dbReference>
<feature type="binding site" evidence="18">
    <location>
        <position position="126"/>
    </location>
    <ligand>
        <name>K(+)</name>
        <dbReference type="ChEBI" id="CHEBI:29103"/>
    </ligand>
</feature>
<protein>
    <recommendedName>
        <fullName evidence="19">Bifunctional NAD(P)H-hydrate repair enzyme</fullName>
    </recommendedName>
    <alternativeName>
        <fullName evidence="19">Nicotinamide nucleotide repair protein</fullName>
    </alternativeName>
    <domain>
        <recommendedName>
            <fullName evidence="19">ADP-dependent (S)-NAD(P)H-hydrate dehydratase</fullName>
            <ecNumber evidence="19">4.2.1.136</ecNumber>
        </recommendedName>
        <alternativeName>
            <fullName evidence="19">ADP-dependent NAD(P)HX dehydratase</fullName>
        </alternativeName>
    </domain>
    <domain>
        <recommendedName>
            <fullName evidence="19">NAD(P)H-hydrate epimerase</fullName>
            <ecNumber evidence="19">5.1.99.6</ecNumber>
        </recommendedName>
    </domain>
</protein>
<evidence type="ECO:0000256" key="16">
    <source>
        <dbReference type="ARBA" id="ARBA00049209"/>
    </source>
</evidence>
<dbReference type="GO" id="GO:0052856">
    <property type="term" value="F:NAD(P)HX epimerase activity"/>
    <property type="evidence" value="ECO:0007669"/>
    <property type="project" value="UniProtKB-UniRule"/>
</dbReference>
<dbReference type="EC" id="4.2.1.136" evidence="19"/>
<dbReference type="HAMAP" id="MF_01965">
    <property type="entry name" value="NADHX_dehydratase"/>
    <property type="match status" value="1"/>
</dbReference>
<accession>A0A0C1ITK5</accession>
<name>A0A0C1ITK5_9BACT</name>
<comment type="subunit">
    <text evidence="17">Homotetramer.</text>
</comment>
<keyword evidence="7 17" id="KW-0067">ATP-binding</keyword>
<sequence>MVVLTADQVRAWDRFTIQHEPISSINLMERAAKCCTEWLCTNLPSSQSSYYIFCGKGNNGADGLAIARMLYEVDRQVDVFILEFGSSGTAEFQQNLQRLHPLPVGIHYIQTGSGFPIVPPGVIIIDALLGTGTTRPVEGEMRALIELINASPNPTISIDMPSGLFADQSTIPFSSVRAAFTLTFQCLKPAQLLAENAAAIGDLQVMDIGLLPRYLNQVQPEYELTGKTLSQSIIRPRNNFSHKGEFGHALLLAGSFGKMGAAVLAARACLRCGPGLLSCFVPEKGISIMQMAVPEAMVVRSTNSDHEKTNANDEHLGGDLPPLHQYQTIGCGPGIGTNPATVQLFKELIANFRKPMVLDADALNILSQNQDLFPSLPPFSILTPHPKEFERLAGKSANETERINKARELAKKHQLIFVLKGHHSLIAMPGGSAYFNMSGNASMAKGGSGDVLTGMLTGLLCRGYTPEQAALLGVHLHGLAGEFASADLGMESVLAGDISDHIAKAFIYLTS</sequence>
<reference evidence="22 23" key="1">
    <citation type="submission" date="2014-11" db="EMBL/GenBank/DDBJ databases">
        <title>Genome sequence of Flavihumibacter solisilvae 3-3.</title>
        <authorList>
            <person name="Zhou G."/>
            <person name="Li M."/>
            <person name="Wang G."/>
        </authorList>
    </citation>
    <scope>NUCLEOTIDE SEQUENCE [LARGE SCALE GENOMIC DNA]</scope>
    <source>
        <strain evidence="22 23">3-3</strain>
    </source>
</reference>
<evidence type="ECO:0000256" key="9">
    <source>
        <dbReference type="ARBA" id="ARBA00022958"/>
    </source>
</evidence>
<dbReference type="RefSeq" id="WP_039141425.1">
    <property type="nucleotide sequence ID" value="NZ_JSVC01000017.1"/>
</dbReference>
<evidence type="ECO:0000256" key="7">
    <source>
        <dbReference type="ARBA" id="ARBA00022840"/>
    </source>
</evidence>
<dbReference type="Pfam" id="PF01256">
    <property type="entry name" value="Carb_kinase"/>
    <property type="match status" value="1"/>
</dbReference>
<evidence type="ECO:0000256" key="8">
    <source>
        <dbReference type="ARBA" id="ARBA00022857"/>
    </source>
</evidence>
<feature type="binding site" evidence="17">
    <location>
        <position position="334"/>
    </location>
    <ligand>
        <name>(6S)-NADPHX</name>
        <dbReference type="ChEBI" id="CHEBI:64076"/>
    </ligand>
</feature>
<feature type="binding site" evidence="18">
    <location>
        <position position="162"/>
    </location>
    <ligand>
        <name>K(+)</name>
        <dbReference type="ChEBI" id="CHEBI:29103"/>
    </ligand>
</feature>